<accession>A0A812DD71</accession>
<keyword evidence="5" id="KW-1185">Reference proteome</keyword>
<reference evidence="4" key="1">
    <citation type="submission" date="2021-01" db="EMBL/GenBank/DDBJ databases">
        <authorList>
            <person name="Li R."/>
            <person name="Bekaert M."/>
        </authorList>
    </citation>
    <scope>NUCLEOTIDE SEQUENCE</scope>
    <source>
        <strain evidence="4">Farmed</strain>
    </source>
</reference>
<dbReference type="PROSITE" id="PS50157">
    <property type="entry name" value="ZINC_FINGER_C2H2_2"/>
    <property type="match status" value="1"/>
</dbReference>
<sequence length="245" mass="28053">MVFVLRLASSIILAKHLFFNAFVGNKFGQRELVRRTKSKSSNMSADLMGMKESFSFMVQKVQPWILSHFMIWLDLKVAEYKVHGHMILDQTGIPSLHWLSDNVCSQPSKAPRTPFKENHEPEEFEVLDQSQMATIAKQYSMSSQPQPYHSEMSQEFNDRIIVQNVSTFKLQNTSRRKAGSNSSGNKKWTSSKVNNRSLNVSGSKLMCQTCGTFFRCRSSLSRHKWLHGFSNFFSISSGELFFGDN</sequence>
<dbReference type="PROSITE" id="PS00028">
    <property type="entry name" value="ZINC_FINGER_C2H2_1"/>
    <property type="match status" value="1"/>
</dbReference>
<keyword evidence="1" id="KW-0863">Zinc-finger</keyword>
<evidence type="ECO:0000259" key="3">
    <source>
        <dbReference type="PROSITE" id="PS50157"/>
    </source>
</evidence>
<keyword evidence="1" id="KW-0862">Zinc</keyword>
<comment type="caution">
    <text evidence="4">The sequence shown here is derived from an EMBL/GenBank/DDBJ whole genome shotgun (WGS) entry which is preliminary data.</text>
</comment>
<name>A0A812DD71_ACAPH</name>
<dbReference type="AlphaFoldDB" id="A0A812DD71"/>
<proteinExistence type="predicted"/>
<dbReference type="OrthoDB" id="6162327at2759"/>
<keyword evidence="1" id="KW-0479">Metal-binding</keyword>
<feature type="region of interest" description="Disordered" evidence="2">
    <location>
        <begin position="172"/>
        <end position="193"/>
    </location>
</feature>
<protein>
    <submittedName>
        <fullName evidence="4">KRAB</fullName>
    </submittedName>
</protein>
<feature type="domain" description="C2H2-type" evidence="3">
    <location>
        <begin position="205"/>
        <end position="227"/>
    </location>
</feature>
<evidence type="ECO:0000313" key="5">
    <source>
        <dbReference type="Proteomes" id="UP000597762"/>
    </source>
</evidence>
<evidence type="ECO:0000313" key="4">
    <source>
        <dbReference type="EMBL" id="CAE1295991.1"/>
    </source>
</evidence>
<dbReference type="Proteomes" id="UP000597762">
    <property type="component" value="Unassembled WGS sequence"/>
</dbReference>
<dbReference type="GO" id="GO:0008270">
    <property type="term" value="F:zinc ion binding"/>
    <property type="evidence" value="ECO:0007669"/>
    <property type="project" value="UniProtKB-KW"/>
</dbReference>
<dbReference type="InterPro" id="IPR013087">
    <property type="entry name" value="Znf_C2H2_type"/>
</dbReference>
<evidence type="ECO:0000256" key="2">
    <source>
        <dbReference type="SAM" id="MobiDB-lite"/>
    </source>
</evidence>
<evidence type="ECO:0000256" key="1">
    <source>
        <dbReference type="PROSITE-ProRule" id="PRU00042"/>
    </source>
</evidence>
<organism evidence="4 5">
    <name type="scientific">Acanthosepion pharaonis</name>
    <name type="common">Pharaoh cuttlefish</name>
    <name type="synonym">Sepia pharaonis</name>
    <dbReference type="NCBI Taxonomy" id="158019"/>
    <lineage>
        <taxon>Eukaryota</taxon>
        <taxon>Metazoa</taxon>
        <taxon>Spiralia</taxon>
        <taxon>Lophotrochozoa</taxon>
        <taxon>Mollusca</taxon>
        <taxon>Cephalopoda</taxon>
        <taxon>Coleoidea</taxon>
        <taxon>Decapodiformes</taxon>
        <taxon>Sepiida</taxon>
        <taxon>Sepiina</taxon>
        <taxon>Sepiidae</taxon>
        <taxon>Acanthosepion</taxon>
    </lineage>
</organism>
<gene>
    <name evidence="4" type="ORF">SPHA_51195</name>
</gene>
<dbReference type="EMBL" id="CAHIKZ030003087">
    <property type="protein sequence ID" value="CAE1295991.1"/>
    <property type="molecule type" value="Genomic_DNA"/>
</dbReference>